<dbReference type="CDD" id="cd05907">
    <property type="entry name" value="VL_LC_FACS_like"/>
    <property type="match status" value="1"/>
</dbReference>
<keyword evidence="3" id="KW-0276">Fatty acid metabolism</keyword>
<evidence type="ECO:0000256" key="3">
    <source>
        <dbReference type="ARBA" id="ARBA00022832"/>
    </source>
</evidence>
<dbReference type="InterPro" id="IPR000873">
    <property type="entry name" value="AMP-dep_synth/lig_dom"/>
</dbReference>
<sequence length="623" mass="66373">MSTDTLTIRAEIEQEIAGLTLPAALARTVEAEGDRAAYSDKVGIDLSAGYAPGWRTVGWTGLREQALDVAGALMAAGVAAGDRVALMASNRIEHVVADVGVVHAAGVSMSVYNTLSPDQVAYVAGHAEPTLVVLESADHLARWERALAESTSIRTVVVIDAAPPEDDGRFVTWDAFLASGAAWRADHATELAERTAGISPDDPLTILYTSGTTGNPKGVVLTHHAVLYECVCSLRVASPTQRNEFISYLPFAHIAERTLGMYIPQVMGAHIHLIADPALLLGALGEVHPTRFFGVPRVWEKIRTGISAKLAAETDPEKKAQVEAALAIGLEHVEALQSGSSVSPELEARFRAADEGLLAFLRALLGLDRCEWAASAAAPMPLEVARFFAGLGMRIYDVYGMTETCAAVTSCGPDQFRLGTVGRALPGIEITLAEDGEILARGPVASKGYYKQPEATAALIDADGWVHTGDIGEIDADGFLKVVDRKKEMIITSSGKNIAPSNIENYLKESPIVGHALVFGEGRPYVVAVLTLDAEIAPLVGAQLGIPAGTSLAELAQHPAILAVAQQAVDAANDRLSRPEQVKAWELLPVEWTAESEELTPTLKLKRRVVHAKYADVLERLYS</sequence>
<feature type="domain" description="AMP-dependent synthetase/ligase" evidence="6">
    <location>
        <begin position="27"/>
        <end position="450"/>
    </location>
</feature>
<evidence type="ECO:0000259" key="6">
    <source>
        <dbReference type="Pfam" id="PF00501"/>
    </source>
</evidence>
<comment type="similarity">
    <text evidence="1">Belongs to the ATP-dependent AMP-binding enzyme family.</text>
</comment>
<proteinExistence type="inferred from homology"/>
<dbReference type="SUPFAM" id="SSF56801">
    <property type="entry name" value="Acetyl-CoA synthetase-like"/>
    <property type="match status" value="1"/>
</dbReference>
<dbReference type="RefSeq" id="WP_179724506.1">
    <property type="nucleotide sequence ID" value="NZ_BAABEF010000001.1"/>
</dbReference>
<dbReference type="GO" id="GO:0004467">
    <property type="term" value="F:long-chain fatty acid-CoA ligase activity"/>
    <property type="evidence" value="ECO:0007669"/>
    <property type="project" value="TreeGrafter"/>
</dbReference>
<dbReference type="Pfam" id="PF00501">
    <property type="entry name" value="AMP-binding"/>
    <property type="match status" value="1"/>
</dbReference>
<dbReference type="GO" id="GO:0016020">
    <property type="term" value="C:membrane"/>
    <property type="evidence" value="ECO:0007669"/>
    <property type="project" value="TreeGrafter"/>
</dbReference>
<reference evidence="7 8" key="1">
    <citation type="submission" date="2020-07" db="EMBL/GenBank/DDBJ databases">
        <title>Sequencing the genomes of 1000 actinobacteria strains.</title>
        <authorList>
            <person name="Klenk H.-P."/>
        </authorList>
    </citation>
    <scope>NUCLEOTIDE SEQUENCE [LARGE SCALE GENOMIC DNA]</scope>
    <source>
        <strain evidence="7 8">DSM 19082</strain>
    </source>
</reference>
<dbReference type="PROSITE" id="PS00455">
    <property type="entry name" value="AMP_BINDING"/>
    <property type="match status" value="1"/>
</dbReference>
<dbReference type="EMBL" id="JACCBF010000001">
    <property type="protein sequence ID" value="NYD28515.1"/>
    <property type="molecule type" value="Genomic_DNA"/>
</dbReference>
<evidence type="ECO:0000256" key="4">
    <source>
        <dbReference type="ARBA" id="ARBA00023098"/>
    </source>
</evidence>
<dbReference type="InterPro" id="IPR020845">
    <property type="entry name" value="AMP-binding_CS"/>
</dbReference>
<accession>A0A852RB15</accession>
<dbReference type="Proteomes" id="UP000582231">
    <property type="component" value="Unassembled WGS sequence"/>
</dbReference>
<dbReference type="InterPro" id="IPR042099">
    <property type="entry name" value="ANL_N_sf"/>
</dbReference>
<gene>
    <name evidence="7" type="ORF">BJ958_000061</name>
</gene>
<keyword evidence="2 7" id="KW-0436">Ligase</keyword>
<protein>
    <recommendedName>
        <fullName evidence="5">Acyl-CoA synthetase</fullName>
    </recommendedName>
</protein>
<name>A0A852RB15_9ACTN</name>
<evidence type="ECO:0000256" key="2">
    <source>
        <dbReference type="ARBA" id="ARBA00022598"/>
    </source>
</evidence>
<keyword evidence="4" id="KW-0443">Lipid metabolism</keyword>
<dbReference type="PANTHER" id="PTHR43272">
    <property type="entry name" value="LONG-CHAIN-FATTY-ACID--COA LIGASE"/>
    <property type="match status" value="1"/>
</dbReference>
<evidence type="ECO:0000256" key="5">
    <source>
        <dbReference type="ARBA" id="ARBA00032875"/>
    </source>
</evidence>
<dbReference type="AlphaFoldDB" id="A0A852RB15"/>
<evidence type="ECO:0000313" key="7">
    <source>
        <dbReference type="EMBL" id="NYD28515.1"/>
    </source>
</evidence>
<evidence type="ECO:0000256" key="1">
    <source>
        <dbReference type="ARBA" id="ARBA00006432"/>
    </source>
</evidence>
<dbReference type="Gene3D" id="3.40.50.12780">
    <property type="entry name" value="N-terminal domain of ligase-like"/>
    <property type="match status" value="1"/>
</dbReference>
<dbReference type="Pfam" id="PF23562">
    <property type="entry name" value="AMP-binding_C_3"/>
    <property type="match status" value="1"/>
</dbReference>
<keyword evidence="8" id="KW-1185">Reference proteome</keyword>
<comment type="caution">
    <text evidence="7">The sequence shown here is derived from an EMBL/GenBank/DDBJ whole genome shotgun (WGS) entry which is preliminary data.</text>
</comment>
<organism evidence="7 8">
    <name type="scientific">Nocardioides kongjuensis</name>
    <dbReference type="NCBI Taxonomy" id="349522"/>
    <lineage>
        <taxon>Bacteria</taxon>
        <taxon>Bacillati</taxon>
        <taxon>Actinomycetota</taxon>
        <taxon>Actinomycetes</taxon>
        <taxon>Propionibacteriales</taxon>
        <taxon>Nocardioidaceae</taxon>
        <taxon>Nocardioides</taxon>
    </lineage>
</organism>
<dbReference type="PANTHER" id="PTHR43272:SF32">
    <property type="entry name" value="AMP-DEPENDENT SYNTHETASE_LIGASE DOMAIN-CONTAINING PROTEIN"/>
    <property type="match status" value="1"/>
</dbReference>
<evidence type="ECO:0000313" key="8">
    <source>
        <dbReference type="Proteomes" id="UP000582231"/>
    </source>
</evidence>